<reference evidence="5 6" key="1">
    <citation type="submission" date="2016-10" db="EMBL/GenBank/DDBJ databases">
        <authorList>
            <person name="de Groot N.N."/>
        </authorList>
    </citation>
    <scope>NUCLEOTIDE SEQUENCE [LARGE SCALE GENOMIC DNA]</scope>
    <source>
        <strain evidence="5 6">MT12</strain>
    </source>
</reference>
<protein>
    <submittedName>
        <fullName evidence="5">Transcriptional regulator, AsnC family</fullName>
    </submittedName>
</protein>
<dbReference type="AlphaFoldDB" id="A0A1H4N5Y1"/>
<dbReference type="Pfam" id="PF01037">
    <property type="entry name" value="AsnC_trans_reg"/>
    <property type="match status" value="1"/>
</dbReference>
<dbReference type="GO" id="GO:0043200">
    <property type="term" value="P:response to amino acid"/>
    <property type="evidence" value="ECO:0007669"/>
    <property type="project" value="TreeGrafter"/>
</dbReference>
<evidence type="ECO:0000256" key="1">
    <source>
        <dbReference type="ARBA" id="ARBA00023015"/>
    </source>
</evidence>
<dbReference type="InterPro" id="IPR019888">
    <property type="entry name" value="Tscrpt_reg_AsnC-like"/>
</dbReference>
<dbReference type="InterPro" id="IPR036388">
    <property type="entry name" value="WH-like_DNA-bd_sf"/>
</dbReference>
<sequence>MTVTERPQLDDIDLRILSELQRDGRIRINELAERVGITAPPCLRRVRALRSRGVVQAIRATLDERLLGYEVTTFVLIQLDSQNLVAIEAFEAAVAAVPRFLQCWRISGDADFMLRCVAPSVDDMRQQLLQFAGLPNVRKIRSFPVLGVSKDAPLPIPSALAAPSPAN</sequence>
<dbReference type="InterPro" id="IPR011991">
    <property type="entry name" value="ArsR-like_HTH"/>
</dbReference>
<dbReference type="PANTHER" id="PTHR30154:SF34">
    <property type="entry name" value="TRANSCRIPTIONAL REGULATOR AZLB"/>
    <property type="match status" value="1"/>
</dbReference>
<dbReference type="PRINTS" id="PR00033">
    <property type="entry name" value="HTHASNC"/>
</dbReference>
<keyword evidence="1" id="KW-0805">Transcription regulation</keyword>
<dbReference type="Gene3D" id="1.10.10.10">
    <property type="entry name" value="Winged helix-like DNA-binding domain superfamily/Winged helix DNA-binding domain"/>
    <property type="match status" value="1"/>
</dbReference>
<dbReference type="EMBL" id="FNTH01000001">
    <property type="protein sequence ID" value="SEB90012.1"/>
    <property type="molecule type" value="Genomic_DNA"/>
</dbReference>
<dbReference type="GO" id="GO:0043565">
    <property type="term" value="F:sequence-specific DNA binding"/>
    <property type="evidence" value="ECO:0007669"/>
    <property type="project" value="InterPro"/>
</dbReference>
<dbReference type="InterPro" id="IPR000485">
    <property type="entry name" value="AsnC-type_HTH_dom"/>
</dbReference>
<dbReference type="Proteomes" id="UP000198992">
    <property type="component" value="Unassembled WGS sequence"/>
</dbReference>
<evidence type="ECO:0000256" key="2">
    <source>
        <dbReference type="ARBA" id="ARBA00023125"/>
    </source>
</evidence>
<dbReference type="InterPro" id="IPR036390">
    <property type="entry name" value="WH_DNA-bd_sf"/>
</dbReference>
<feature type="domain" description="HTH asnC-type" evidence="4">
    <location>
        <begin position="9"/>
        <end position="70"/>
    </location>
</feature>
<dbReference type="InterPro" id="IPR019887">
    <property type="entry name" value="Tscrpt_reg_AsnC/Lrp_C"/>
</dbReference>
<dbReference type="PROSITE" id="PS50956">
    <property type="entry name" value="HTH_ASNC_2"/>
    <property type="match status" value="1"/>
</dbReference>
<dbReference type="SMART" id="SM00344">
    <property type="entry name" value="HTH_ASNC"/>
    <property type="match status" value="1"/>
</dbReference>
<accession>A0A1H4N5Y1</accession>
<dbReference type="Gene3D" id="3.30.70.920">
    <property type="match status" value="1"/>
</dbReference>
<keyword evidence="3" id="KW-0804">Transcription</keyword>
<dbReference type="SUPFAM" id="SSF54909">
    <property type="entry name" value="Dimeric alpha+beta barrel"/>
    <property type="match status" value="1"/>
</dbReference>
<dbReference type="GO" id="GO:0006355">
    <property type="term" value="P:regulation of DNA-templated transcription"/>
    <property type="evidence" value="ECO:0007669"/>
    <property type="project" value="UniProtKB-ARBA"/>
</dbReference>
<dbReference type="Pfam" id="PF13412">
    <property type="entry name" value="HTH_24"/>
    <property type="match status" value="1"/>
</dbReference>
<proteinExistence type="predicted"/>
<dbReference type="GO" id="GO:0005829">
    <property type="term" value="C:cytosol"/>
    <property type="evidence" value="ECO:0007669"/>
    <property type="project" value="TreeGrafter"/>
</dbReference>
<organism evidence="5 6">
    <name type="scientific">Bradyrhizobium erythrophlei</name>
    <dbReference type="NCBI Taxonomy" id="1437360"/>
    <lineage>
        <taxon>Bacteria</taxon>
        <taxon>Pseudomonadati</taxon>
        <taxon>Pseudomonadota</taxon>
        <taxon>Alphaproteobacteria</taxon>
        <taxon>Hyphomicrobiales</taxon>
        <taxon>Nitrobacteraceae</taxon>
        <taxon>Bradyrhizobium</taxon>
    </lineage>
</organism>
<dbReference type="PANTHER" id="PTHR30154">
    <property type="entry name" value="LEUCINE-RESPONSIVE REGULATORY PROTEIN"/>
    <property type="match status" value="1"/>
</dbReference>
<name>A0A1H4N5Y1_9BRAD</name>
<dbReference type="SUPFAM" id="SSF46785">
    <property type="entry name" value="Winged helix' DNA-binding domain"/>
    <property type="match status" value="1"/>
</dbReference>
<evidence type="ECO:0000259" key="4">
    <source>
        <dbReference type="PROSITE" id="PS50956"/>
    </source>
</evidence>
<dbReference type="OrthoDB" id="9811243at2"/>
<evidence type="ECO:0000313" key="6">
    <source>
        <dbReference type="Proteomes" id="UP000198992"/>
    </source>
</evidence>
<gene>
    <name evidence="5" type="ORF">SAMN05444164_0514</name>
</gene>
<evidence type="ECO:0000256" key="3">
    <source>
        <dbReference type="ARBA" id="ARBA00023163"/>
    </source>
</evidence>
<evidence type="ECO:0000313" key="5">
    <source>
        <dbReference type="EMBL" id="SEB90012.1"/>
    </source>
</evidence>
<keyword evidence="2" id="KW-0238">DNA-binding</keyword>
<dbReference type="CDD" id="cd00090">
    <property type="entry name" value="HTH_ARSR"/>
    <property type="match status" value="1"/>
</dbReference>
<dbReference type="InterPro" id="IPR011008">
    <property type="entry name" value="Dimeric_a/b-barrel"/>
</dbReference>